<dbReference type="InterPro" id="IPR006311">
    <property type="entry name" value="TAT_signal"/>
</dbReference>
<reference evidence="4 5" key="1">
    <citation type="submission" date="2021-08" db="EMBL/GenBank/DDBJ databases">
        <title>WGS of actinomycetes from Thailand.</title>
        <authorList>
            <person name="Thawai C."/>
        </authorList>
    </citation>
    <scope>NUCLEOTIDE SEQUENCE [LARGE SCALE GENOMIC DNA]</scope>
    <source>
        <strain evidence="4 5">PLK6-54</strain>
    </source>
</reference>
<dbReference type="SUPFAM" id="SSF47090">
    <property type="entry name" value="PGBD-like"/>
    <property type="match status" value="2"/>
</dbReference>
<keyword evidence="1" id="KW-0732">Signal</keyword>
<dbReference type="InterPro" id="IPR038765">
    <property type="entry name" value="Papain-like_cys_pep_sf"/>
</dbReference>
<dbReference type="Proteomes" id="UP000778578">
    <property type="component" value="Unassembled WGS sequence"/>
</dbReference>
<evidence type="ECO:0000313" key="5">
    <source>
        <dbReference type="Proteomes" id="UP000778578"/>
    </source>
</evidence>
<gene>
    <name evidence="4" type="ORF">K7862_26705</name>
</gene>
<feature type="domain" description="Peptidase C51" evidence="3">
    <location>
        <begin position="197"/>
        <end position="276"/>
    </location>
</feature>
<evidence type="ECO:0000259" key="2">
    <source>
        <dbReference type="Pfam" id="PF01471"/>
    </source>
</evidence>
<evidence type="ECO:0000313" key="4">
    <source>
        <dbReference type="EMBL" id="MBY8881200.1"/>
    </source>
</evidence>
<feature type="domain" description="Peptidoglycan binding-like" evidence="2">
    <location>
        <begin position="114"/>
        <end position="150"/>
    </location>
</feature>
<dbReference type="Pfam" id="PF01471">
    <property type="entry name" value="PG_binding_1"/>
    <property type="match status" value="2"/>
</dbReference>
<feature type="domain" description="Peptidoglycan binding-like" evidence="2">
    <location>
        <begin position="46"/>
        <end position="98"/>
    </location>
</feature>
<dbReference type="Pfam" id="PF05257">
    <property type="entry name" value="CHAP"/>
    <property type="match status" value="1"/>
</dbReference>
<feature type="chain" id="PRO_5046386901" evidence="1">
    <location>
        <begin position="34"/>
        <end position="306"/>
    </location>
</feature>
<dbReference type="InterPro" id="IPR007921">
    <property type="entry name" value="CHAP_dom"/>
</dbReference>
<comment type="caution">
    <text evidence="4">The sequence shown here is derived from an EMBL/GenBank/DDBJ whole genome shotgun (WGS) entry which is preliminary data.</text>
</comment>
<dbReference type="Gene3D" id="3.90.1720.10">
    <property type="entry name" value="endopeptidase domain like (from Nostoc punctiforme)"/>
    <property type="match status" value="1"/>
</dbReference>
<dbReference type="PROSITE" id="PS51318">
    <property type="entry name" value="TAT"/>
    <property type="match status" value="1"/>
</dbReference>
<dbReference type="InterPro" id="IPR036366">
    <property type="entry name" value="PGBDSf"/>
</dbReference>
<feature type="signal peptide" evidence="1">
    <location>
        <begin position="1"/>
        <end position="33"/>
    </location>
</feature>
<dbReference type="SUPFAM" id="SSF54001">
    <property type="entry name" value="Cysteine proteinases"/>
    <property type="match status" value="1"/>
</dbReference>
<evidence type="ECO:0000256" key="1">
    <source>
        <dbReference type="SAM" id="SignalP"/>
    </source>
</evidence>
<organism evidence="4 5">
    <name type="scientific">Actinacidiphila acidipaludis</name>
    <dbReference type="NCBI Taxonomy" id="2873382"/>
    <lineage>
        <taxon>Bacteria</taxon>
        <taxon>Bacillati</taxon>
        <taxon>Actinomycetota</taxon>
        <taxon>Actinomycetes</taxon>
        <taxon>Kitasatosporales</taxon>
        <taxon>Streptomycetaceae</taxon>
        <taxon>Actinacidiphila</taxon>
    </lineage>
</organism>
<evidence type="ECO:0000259" key="3">
    <source>
        <dbReference type="Pfam" id="PF05257"/>
    </source>
</evidence>
<dbReference type="RefSeq" id="WP_222967021.1">
    <property type="nucleotide sequence ID" value="NZ_JAINZZ010000043.1"/>
</dbReference>
<accession>A0ABS7QDF4</accession>
<keyword evidence="5" id="KW-1185">Reference proteome</keyword>
<dbReference type="InterPro" id="IPR002477">
    <property type="entry name" value="Peptidoglycan-bd-like"/>
</dbReference>
<protein>
    <submittedName>
        <fullName evidence="4">Peptidoglycan-binding protein</fullName>
    </submittedName>
</protein>
<dbReference type="Gene3D" id="1.10.101.10">
    <property type="entry name" value="PGBD-like superfamily/PGBD"/>
    <property type="match status" value="2"/>
</dbReference>
<name>A0ABS7QDF4_9ACTN</name>
<dbReference type="InterPro" id="IPR036365">
    <property type="entry name" value="PGBD-like_sf"/>
</dbReference>
<sequence>MSSDLAKARPRRRTRRAVLGALTAVLVSGAVLAGPTVASADPADPADVALGQADLNGLAYNAGTVDGISGPQTEAAAESFQSDRCLSVDGIIGTQTLGELESVVKEVQGKAGVGQDGDYGSGTVTAVKNYQSAHQLTADGIAGPDTMKAMGITRLVASCHTGTAQRDEIVSVAKSQLGVRADSGNCVPGKPYSICADWCAAFATWVWRDAGENIPFMTYVPNVYDWAVSHNRWYGTSQLHSALPGDMIIFGTATNRYHIGIVDHVSGSTVYVISGNTSNPSNSSQIGVYDKSYPLSSSVFYGLVRP</sequence>
<dbReference type="EMBL" id="JAINZZ010000043">
    <property type="protein sequence ID" value="MBY8881200.1"/>
    <property type="molecule type" value="Genomic_DNA"/>
</dbReference>
<proteinExistence type="predicted"/>